<dbReference type="EMBL" id="CP014504">
    <property type="protein sequence ID" value="AMQ00915.1"/>
    <property type="molecule type" value="Genomic_DNA"/>
</dbReference>
<keyword evidence="2" id="KW-1185">Reference proteome</keyword>
<proteinExistence type="predicted"/>
<organism evidence="1 2">
    <name type="scientific">Pedobacter cryoconitis</name>
    <dbReference type="NCBI Taxonomy" id="188932"/>
    <lineage>
        <taxon>Bacteria</taxon>
        <taxon>Pseudomonadati</taxon>
        <taxon>Bacteroidota</taxon>
        <taxon>Sphingobacteriia</taxon>
        <taxon>Sphingobacteriales</taxon>
        <taxon>Sphingobacteriaceae</taxon>
        <taxon>Pedobacter</taxon>
    </lineage>
</organism>
<reference evidence="1 2" key="1">
    <citation type="submission" date="2016-03" db="EMBL/GenBank/DDBJ databases">
        <title>Complete genome sequence of Pedobacter cryoconitis PAMC 27485.</title>
        <authorList>
            <person name="Lee J."/>
            <person name="Kim O.-S."/>
        </authorList>
    </citation>
    <scope>NUCLEOTIDE SEQUENCE [LARGE SCALE GENOMIC DNA]</scope>
    <source>
        <strain evidence="1 2">PAMC 27485</strain>
    </source>
</reference>
<dbReference type="OrthoDB" id="772823at2"/>
<dbReference type="RefSeq" id="WP_068404431.1">
    <property type="nucleotide sequence ID" value="NZ_CP014504.1"/>
</dbReference>
<protein>
    <submittedName>
        <fullName evidence="1">Uncharacterized protein</fullName>
    </submittedName>
</protein>
<dbReference type="Proteomes" id="UP000071561">
    <property type="component" value="Chromosome"/>
</dbReference>
<gene>
    <name evidence="1" type="ORF">AY601_4064</name>
</gene>
<dbReference type="PATRIC" id="fig|188932.3.peg.4220"/>
<evidence type="ECO:0000313" key="1">
    <source>
        <dbReference type="EMBL" id="AMQ00915.1"/>
    </source>
</evidence>
<dbReference type="AlphaFoldDB" id="A0A127VHW4"/>
<name>A0A127VHW4_9SPHI</name>
<dbReference type="KEGG" id="pcm:AY601_4064"/>
<evidence type="ECO:0000313" key="2">
    <source>
        <dbReference type="Proteomes" id="UP000071561"/>
    </source>
</evidence>
<accession>A0A127VHW4</accession>
<sequence>MEPFVLTLAENIHIDVVPAHLNGKDLVYHLFIDGKAHGCLIPYIDDNAQLAWRTDDNIDQVLVQTIGRMIDHYEQFDS</sequence>